<dbReference type="SUPFAM" id="SSF51161">
    <property type="entry name" value="Trimeric LpxA-like enzymes"/>
    <property type="match status" value="1"/>
</dbReference>
<comment type="caution">
    <text evidence="6">The sequence shown here is derived from an EMBL/GenBank/DDBJ whole genome shotgun (WGS) entry which is preliminary data.</text>
</comment>
<dbReference type="GO" id="GO:0008374">
    <property type="term" value="F:O-acyltransferase activity"/>
    <property type="evidence" value="ECO:0007669"/>
    <property type="project" value="TreeGrafter"/>
</dbReference>
<dbReference type="InterPro" id="IPR001451">
    <property type="entry name" value="Hexapep"/>
</dbReference>
<accession>A0A9X2VT01</accession>
<dbReference type="Gene3D" id="2.160.10.10">
    <property type="entry name" value="Hexapeptide repeat proteins"/>
    <property type="match status" value="1"/>
</dbReference>
<dbReference type="GO" id="GO:0016407">
    <property type="term" value="F:acetyltransferase activity"/>
    <property type="evidence" value="ECO:0007669"/>
    <property type="project" value="InterPro"/>
</dbReference>
<name>A0A9X2VT01_9PSEU</name>
<dbReference type="PROSITE" id="PS00101">
    <property type="entry name" value="HEXAPEP_TRANSFERASES"/>
    <property type="match status" value="1"/>
</dbReference>
<dbReference type="Proteomes" id="UP001141259">
    <property type="component" value="Unassembled WGS sequence"/>
</dbReference>
<keyword evidence="7" id="KW-1185">Reference proteome</keyword>
<dbReference type="Pfam" id="PF00132">
    <property type="entry name" value="Hexapep"/>
    <property type="match status" value="1"/>
</dbReference>
<dbReference type="PANTHER" id="PTHR23416:SF23">
    <property type="entry name" value="ACETYLTRANSFERASE C18B11.09C-RELATED"/>
    <property type="match status" value="1"/>
</dbReference>
<evidence type="ECO:0000313" key="6">
    <source>
        <dbReference type="EMBL" id="MCS7481797.1"/>
    </source>
</evidence>
<evidence type="ECO:0000256" key="1">
    <source>
        <dbReference type="ARBA" id="ARBA00007274"/>
    </source>
</evidence>
<dbReference type="InterPro" id="IPR024688">
    <property type="entry name" value="Mac_dom"/>
</dbReference>
<keyword evidence="4" id="KW-0012">Acyltransferase</keyword>
<keyword evidence="2" id="KW-0808">Transferase</keyword>
<dbReference type="InterPro" id="IPR051159">
    <property type="entry name" value="Hexapeptide_acetyltransf"/>
</dbReference>
<dbReference type="GO" id="GO:0005829">
    <property type="term" value="C:cytosol"/>
    <property type="evidence" value="ECO:0007669"/>
    <property type="project" value="TreeGrafter"/>
</dbReference>
<evidence type="ECO:0000259" key="5">
    <source>
        <dbReference type="SMART" id="SM01266"/>
    </source>
</evidence>
<organism evidence="6 7">
    <name type="scientific">Umezawaea endophytica</name>
    <dbReference type="NCBI Taxonomy" id="1654476"/>
    <lineage>
        <taxon>Bacteria</taxon>
        <taxon>Bacillati</taxon>
        <taxon>Actinomycetota</taxon>
        <taxon>Actinomycetes</taxon>
        <taxon>Pseudonocardiales</taxon>
        <taxon>Pseudonocardiaceae</taxon>
        <taxon>Umezawaea</taxon>
    </lineage>
</organism>
<dbReference type="RefSeq" id="WP_259627285.1">
    <property type="nucleotide sequence ID" value="NZ_JANYMP010000020.1"/>
</dbReference>
<comment type="similarity">
    <text evidence="1">Belongs to the transferase hexapeptide repeat family.</text>
</comment>
<feature type="domain" description="Maltose/galactoside acetyltransferase" evidence="5">
    <location>
        <begin position="9"/>
        <end position="63"/>
    </location>
</feature>
<protein>
    <submittedName>
        <fullName evidence="6">Sugar O-acetyltransferase</fullName>
    </submittedName>
</protein>
<dbReference type="Pfam" id="PF12464">
    <property type="entry name" value="Mac"/>
    <property type="match status" value="1"/>
</dbReference>
<dbReference type="InterPro" id="IPR018357">
    <property type="entry name" value="Hexapep_transf_CS"/>
</dbReference>
<reference evidence="6" key="1">
    <citation type="submission" date="2022-08" db="EMBL/GenBank/DDBJ databases">
        <authorList>
            <person name="Tistechok S."/>
            <person name="Samborskyy M."/>
            <person name="Roman I."/>
        </authorList>
    </citation>
    <scope>NUCLEOTIDE SEQUENCE</scope>
    <source>
        <strain evidence="6">DSM 103496</strain>
    </source>
</reference>
<evidence type="ECO:0000256" key="2">
    <source>
        <dbReference type="ARBA" id="ARBA00022679"/>
    </source>
</evidence>
<dbReference type="SMART" id="SM01266">
    <property type="entry name" value="Mac"/>
    <property type="match status" value="1"/>
</dbReference>
<gene>
    <name evidence="6" type="ORF">NZH93_33485</name>
</gene>
<evidence type="ECO:0000256" key="3">
    <source>
        <dbReference type="ARBA" id="ARBA00022737"/>
    </source>
</evidence>
<dbReference type="FunFam" id="2.160.10.10:FF:000025">
    <property type="entry name" value="Hexapeptide-repeat containing-acetyltransferase"/>
    <property type="match status" value="1"/>
</dbReference>
<dbReference type="InterPro" id="IPR011004">
    <property type="entry name" value="Trimer_LpxA-like_sf"/>
</dbReference>
<dbReference type="CDD" id="cd03357">
    <property type="entry name" value="LbH_MAT_GAT"/>
    <property type="match status" value="1"/>
</dbReference>
<dbReference type="EMBL" id="JANYMP010000020">
    <property type="protein sequence ID" value="MCS7481797.1"/>
    <property type="molecule type" value="Genomic_DNA"/>
</dbReference>
<sequence>MTPDTRTMRERMLAGDLYIADDPELEELSAVSGDFQDAYNATTSRQHAERSRLLTEWLGAVGEGTAIRPPFHVDYGRFITIGARTFANFGLVALDVAPITIGDDVQMGPNVQLLTPTHPVDPEPRRAKWEAAKPIVIGDNVWLGGGAIVLAGVTIGENTVVGAGAVVTRDLPANVIAVGSPVRVVREI</sequence>
<proteinExistence type="inferred from homology"/>
<evidence type="ECO:0000256" key="4">
    <source>
        <dbReference type="ARBA" id="ARBA00023315"/>
    </source>
</evidence>
<keyword evidence="3" id="KW-0677">Repeat</keyword>
<evidence type="ECO:0000313" key="7">
    <source>
        <dbReference type="Proteomes" id="UP001141259"/>
    </source>
</evidence>
<dbReference type="PANTHER" id="PTHR23416">
    <property type="entry name" value="SIALIC ACID SYNTHASE-RELATED"/>
    <property type="match status" value="1"/>
</dbReference>
<dbReference type="AlphaFoldDB" id="A0A9X2VT01"/>